<keyword evidence="9 16" id="KW-0547">Nucleotide-binding</keyword>
<dbReference type="Proteomes" id="UP000183995">
    <property type="component" value="Unassembled WGS sequence"/>
</dbReference>
<dbReference type="CDD" id="cd24015">
    <property type="entry name" value="ASKHA_NBD_PanK-III"/>
    <property type="match status" value="1"/>
</dbReference>
<organism evidence="17 18">
    <name type="scientific">Sporobacter termitidis DSM 10068</name>
    <dbReference type="NCBI Taxonomy" id="1123282"/>
    <lineage>
        <taxon>Bacteria</taxon>
        <taxon>Bacillati</taxon>
        <taxon>Bacillota</taxon>
        <taxon>Clostridia</taxon>
        <taxon>Eubacteriales</taxon>
        <taxon>Oscillospiraceae</taxon>
        <taxon>Sporobacter</taxon>
    </lineage>
</organism>
<comment type="pathway">
    <text evidence="4 16">Cofactor biosynthesis; coenzyme A biosynthesis; CoA from (R)-pantothenate: step 1/5.</text>
</comment>
<gene>
    <name evidence="16" type="primary">coaX</name>
    <name evidence="17" type="ORF">SAMN02745823_01995</name>
</gene>
<feature type="binding site" evidence="16">
    <location>
        <position position="181"/>
    </location>
    <ligand>
        <name>substrate</name>
    </ligand>
</feature>
<sequence length="260" mass="27473">MVLVADAGNTNIKLGLFERERLLASARLMTGAPGGLTRELLSFLHEKKISPGDIGAAAVSAVVPKAGQAFLESARDLRIAPPLVVTSDTKTGIRIKTDVPAELGADRLVNAAAAFHYYGGPVLAVDFGTATTYDVVTEKGELLGGVIAPGVGICAEALWEKTAKLPKVAVEKPGSVLGTNTVSSMKSGIFYGYLGQLEYFIRRLKAELEADFKVVATGGLSRLFEGATTEIDVFDPDLTLKGLNYISMMHRQQTGATISS</sequence>
<dbReference type="RefSeq" id="WP_073078365.1">
    <property type="nucleotide sequence ID" value="NZ_FQXV01000006.1"/>
</dbReference>
<proteinExistence type="inferred from homology"/>
<dbReference type="EMBL" id="FQXV01000006">
    <property type="protein sequence ID" value="SHI02666.1"/>
    <property type="molecule type" value="Genomic_DNA"/>
</dbReference>
<dbReference type="GO" id="GO:0015937">
    <property type="term" value="P:coenzyme A biosynthetic process"/>
    <property type="evidence" value="ECO:0007669"/>
    <property type="project" value="UniProtKB-UniRule"/>
</dbReference>
<evidence type="ECO:0000256" key="10">
    <source>
        <dbReference type="ARBA" id="ARBA00022777"/>
    </source>
</evidence>
<dbReference type="PANTHER" id="PTHR34265:SF1">
    <property type="entry name" value="TYPE III PANTOTHENATE KINASE"/>
    <property type="match status" value="1"/>
</dbReference>
<evidence type="ECO:0000256" key="9">
    <source>
        <dbReference type="ARBA" id="ARBA00022741"/>
    </source>
</evidence>
<dbReference type="AlphaFoldDB" id="A0A1M5XSB1"/>
<evidence type="ECO:0000256" key="13">
    <source>
        <dbReference type="ARBA" id="ARBA00022993"/>
    </source>
</evidence>
<evidence type="ECO:0000256" key="4">
    <source>
        <dbReference type="ARBA" id="ARBA00005225"/>
    </source>
</evidence>
<dbReference type="SUPFAM" id="SSF53067">
    <property type="entry name" value="Actin-like ATPase domain"/>
    <property type="match status" value="2"/>
</dbReference>
<dbReference type="GO" id="GO:0046872">
    <property type="term" value="F:metal ion binding"/>
    <property type="evidence" value="ECO:0007669"/>
    <property type="project" value="UniProtKB-KW"/>
</dbReference>
<comment type="catalytic activity">
    <reaction evidence="1 16">
        <text>(R)-pantothenate + ATP = (R)-4'-phosphopantothenate + ADP + H(+)</text>
        <dbReference type="Rhea" id="RHEA:16373"/>
        <dbReference type="ChEBI" id="CHEBI:10986"/>
        <dbReference type="ChEBI" id="CHEBI:15378"/>
        <dbReference type="ChEBI" id="CHEBI:29032"/>
        <dbReference type="ChEBI" id="CHEBI:30616"/>
        <dbReference type="ChEBI" id="CHEBI:456216"/>
        <dbReference type="EC" id="2.7.1.33"/>
    </reaction>
</comment>
<evidence type="ECO:0000256" key="5">
    <source>
        <dbReference type="ARBA" id="ARBA00011738"/>
    </source>
</evidence>
<dbReference type="UniPathway" id="UPA00241">
    <property type="reaction ID" value="UER00352"/>
</dbReference>
<reference evidence="17 18" key="1">
    <citation type="submission" date="2016-11" db="EMBL/GenBank/DDBJ databases">
        <authorList>
            <person name="Jaros S."/>
            <person name="Januszkiewicz K."/>
            <person name="Wedrychowicz H."/>
        </authorList>
    </citation>
    <scope>NUCLEOTIDE SEQUENCE [LARGE SCALE GENOMIC DNA]</scope>
    <source>
        <strain evidence="17 18">DSM 10068</strain>
    </source>
</reference>
<evidence type="ECO:0000256" key="6">
    <source>
        <dbReference type="ARBA" id="ARBA00012102"/>
    </source>
</evidence>
<evidence type="ECO:0000256" key="1">
    <source>
        <dbReference type="ARBA" id="ARBA00001206"/>
    </source>
</evidence>
<feature type="binding site" evidence="16">
    <location>
        <begin position="104"/>
        <end position="107"/>
    </location>
    <ligand>
        <name>substrate</name>
    </ligand>
</feature>
<evidence type="ECO:0000256" key="12">
    <source>
        <dbReference type="ARBA" id="ARBA00022958"/>
    </source>
</evidence>
<feature type="binding site" evidence="16">
    <location>
        <position position="129"/>
    </location>
    <ligand>
        <name>ATP</name>
        <dbReference type="ChEBI" id="CHEBI:30616"/>
    </ligand>
</feature>
<dbReference type="Pfam" id="PF03309">
    <property type="entry name" value="Pan_kinase"/>
    <property type="match status" value="1"/>
</dbReference>
<keyword evidence="10 16" id="KW-0418">Kinase</keyword>
<dbReference type="NCBIfam" id="NF009855">
    <property type="entry name" value="PRK13321.1"/>
    <property type="match status" value="1"/>
</dbReference>
<evidence type="ECO:0000256" key="8">
    <source>
        <dbReference type="ARBA" id="ARBA00022679"/>
    </source>
</evidence>
<dbReference type="InterPro" id="IPR043129">
    <property type="entry name" value="ATPase_NBD"/>
</dbReference>
<name>A0A1M5XSB1_9FIRM</name>
<dbReference type="EC" id="2.7.1.33" evidence="6 16"/>
<evidence type="ECO:0000256" key="7">
    <source>
        <dbReference type="ARBA" id="ARBA00022490"/>
    </source>
</evidence>
<evidence type="ECO:0000256" key="16">
    <source>
        <dbReference type="HAMAP-Rule" id="MF_01274"/>
    </source>
</evidence>
<comment type="cofactor">
    <cofactor evidence="16">
        <name>NH4(+)</name>
        <dbReference type="ChEBI" id="CHEBI:28938"/>
    </cofactor>
    <cofactor evidence="16">
        <name>K(+)</name>
        <dbReference type="ChEBI" id="CHEBI:29103"/>
    </cofactor>
    <text evidence="16">A monovalent cation. Ammonium or potassium.</text>
</comment>
<dbReference type="InterPro" id="IPR004619">
    <property type="entry name" value="Type_III_PanK"/>
</dbReference>
<dbReference type="GO" id="GO:0005524">
    <property type="term" value="F:ATP binding"/>
    <property type="evidence" value="ECO:0007669"/>
    <property type="project" value="UniProtKB-UniRule"/>
</dbReference>
<keyword evidence="11 16" id="KW-0067">ATP-binding</keyword>
<comment type="caution">
    <text evidence="16">Lacks conserved residue(s) required for the propagation of feature annotation.</text>
</comment>
<keyword evidence="7 16" id="KW-0963">Cytoplasm</keyword>
<keyword evidence="18" id="KW-1185">Reference proteome</keyword>
<dbReference type="GO" id="GO:0005737">
    <property type="term" value="C:cytoplasm"/>
    <property type="evidence" value="ECO:0007669"/>
    <property type="project" value="UniProtKB-SubCell"/>
</dbReference>
<comment type="similarity">
    <text evidence="14 16">Belongs to the type III pantothenate kinase family.</text>
</comment>
<evidence type="ECO:0000256" key="2">
    <source>
        <dbReference type="ARBA" id="ARBA00001958"/>
    </source>
</evidence>
<accession>A0A1M5XSB1</accession>
<evidence type="ECO:0000256" key="11">
    <source>
        <dbReference type="ARBA" id="ARBA00022840"/>
    </source>
</evidence>
<evidence type="ECO:0000256" key="14">
    <source>
        <dbReference type="ARBA" id="ARBA00038036"/>
    </source>
</evidence>
<dbReference type="NCBIfam" id="TIGR00671">
    <property type="entry name" value="baf"/>
    <property type="match status" value="1"/>
</dbReference>
<keyword evidence="13 16" id="KW-0173">Coenzyme A biosynthesis</keyword>
<dbReference type="OrthoDB" id="9804707at2"/>
<comment type="subcellular location">
    <subcellularLocation>
        <location evidence="3 16">Cytoplasm</location>
    </subcellularLocation>
</comment>
<protein>
    <recommendedName>
        <fullName evidence="15 16">Type III pantothenate kinase</fullName>
        <ecNumber evidence="6 16">2.7.1.33</ecNumber>
    </recommendedName>
    <alternativeName>
        <fullName evidence="16">PanK-III</fullName>
    </alternativeName>
    <alternativeName>
        <fullName evidence="16">Pantothenic acid kinase</fullName>
    </alternativeName>
</protein>
<comment type="subunit">
    <text evidence="5 16">Homodimer.</text>
</comment>
<comment type="cofactor">
    <cofactor evidence="2">
        <name>K(+)</name>
        <dbReference type="ChEBI" id="CHEBI:29103"/>
    </cofactor>
</comment>
<feature type="active site" description="Proton acceptor" evidence="16">
    <location>
        <position position="106"/>
    </location>
</feature>
<dbReference type="GO" id="GO:0004594">
    <property type="term" value="F:pantothenate kinase activity"/>
    <property type="evidence" value="ECO:0007669"/>
    <property type="project" value="UniProtKB-UniRule"/>
</dbReference>
<evidence type="ECO:0000256" key="15">
    <source>
        <dbReference type="ARBA" id="ARBA00040883"/>
    </source>
</evidence>
<feature type="binding site" evidence="16">
    <location>
        <position position="126"/>
    </location>
    <ligand>
        <name>K(+)</name>
        <dbReference type="ChEBI" id="CHEBI:29103"/>
    </ligand>
</feature>
<dbReference type="HAMAP" id="MF_01274">
    <property type="entry name" value="Pantothen_kinase_3"/>
    <property type="match status" value="1"/>
</dbReference>
<keyword evidence="16" id="KW-0479">Metal-binding</keyword>
<evidence type="ECO:0000313" key="18">
    <source>
        <dbReference type="Proteomes" id="UP000183995"/>
    </source>
</evidence>
<feature type="binding site" evidence="16">
    <location>
        <begin position="6"/>
        <end position="13"/>
    </location>
    <ligand>
        <name>ATP</name>
        <dbReference type="ChEBI" id="CHEBI:30616"/>
    </ligand>
</feature>
<keyword evidence="12 16" id="KW-0630">Potassium</keyword>
<comment type="function">
    <text evidence="16">Catalyzes the phosphorylation of pantothenate (Pan), the first step in CoA biosynthesis.</text>
</comment>
<dbReference type="Gene3D" id="3.30.420.40">
    <property type="match status" value="2"/>
</dbReference>
<evidence type="ECO:0000313" key="17">
    <source>
        <dbReference type="EMBL" id="SHI02666.1"/>
    </source>
</evidence>
<dbReference type="PANTHER" id="PTHR34265">
    <property type="entry name" value="TYPE III PANTOTHENATE KINASE"/>
    <property type="match status" value="1"/>
</dbReference>
<evidence type="ECO:0000256" key="3">
    <source>
        <dbReference type="ARBA" id="ARBA00004496"/>
    </source>
</evidence>
<dbReference type="STRING" id="1123282.SAMN02745823_01995"/>
<keyword evidence="8 16" id="KW-0808">Transferase</keyword>